<sequence>MLCAKLQHLVALLTAWIGLMGLGDVYHHPYLSLISIFITYFVSLYFKLFSITPVPIIKSMVYCIWLLVEVVKSTIVVTRLIWQDNLQLNSCMLWLEFSELSEAEKVIYANSITLTPGTAVVDTTQDKILVHVLNVENAILDNTELYADFLKLKNRILKIRQ</sequence>
<dbReference type="PANTHER" id="PTHR34584:SF1">
    <property type="entry name" value="NA(+)_H(+) ANTIPORTER SUBUNIT E1"/>
    <property type="match status" value="1"/>
</dbReference>
<dbReference type="InterPro" id="IPR002758">
    <property type="entry name" value="Cation_antiport_E"/>
</dbReference>
<evidence type="ECO:0000256" key="1">
    <source>
        <dbReference type="ARBA" id="ARBA00004651"/>
    </source>
</evidence>
<comment type="caution">
    <text evidence="8">The sequence shown here is derived from an EMBL/GenBank/DDBJ whole genome shotgun (WGS) entry which is preliminary data.</text>
</comment>
<proteinExistence type="inferred from homology"/>
<feature type="transmembrane region" description="Helical" evidence="7">
    <location>
        <begin position="62"/>
        <end position="82"/>
    </location>
</feature>
<comment type="subcellular location">
    <subcellularLocation>
        <location evidence="1">Cell membrane</location>
        <topology evidence="1">Multi-pass membrane protein</topology>
    </subcellularLocation>
</comment>
<reference evidence="8 9" key="1">
    <citation type="submission" date="2015-01" db="EMBL/GenBank/DDBJ databases">
        <title>Genome Sequencing of Rickettsiales.</title>
        <authorList>
            <person name="Daugherty S.C."/>
            <person name="Su Q."/>
            <person name="Abolude K."/>
            <person name="Beier-Sexton M."/>
            <person name="Carlyon J.A."/>
            <person name="Carter R."/>
            <person name="Day N.P."/>
            <person name="Dumler S.J."/>
            <person name="Dyachenko V."/>
            <person name="Godinez A."/>
            <person name="Kurtti T.J."/>
            <person name="Lichay M."/>
            <person name="Mullins K.E."/>
            <person name="Ott S."/>
            <person name="Pappas-Brown V."/>
            <person name="Paris D.H."/>
            <person name="Patel P."/>
            <person name="Richards A.L."/>
            <person name="Sadzewicz L."/>
            <person name="Sears K."/>
            <person name="Seidman D."/>
            <person name="Sengamalay N."/>
            <person name="Stenos J."/>
            <person name="Tallon L.J."/>
            <person name="Vincent G."/>
            <person name="Fraser C.M."/>
            <person name="Munderloh U."/>
            <person name="Dunning-Hotopp J.C."/>
        </authorList>
    </citation>
    <scope>NUCLEOTIDE SEQUENCE [LARGE SCALE GENOMIC DNA]</scope>
    <source>
        <strain evidence="8 9">TA716</strain>
    </source>
</reference>
<evidence type="ECO:0000256" key="4">
    <source>
        <dbReference type="ARBA" id="ARBA00022692"/>
    </source>
</evidence>
<protein>
    <submittedName>
        <fullName evidence="8">Na+/H+ ion antiporter subunit</fullName>
    </submittedName>
</protein>
<keyword evidence="3" id="KW-1003">Cell membrane</keyword>
<dbReference type="GO" id="GO:0008324">
    <property type="term" value="F:monoatomic cation transmembrane transporter activity"/>
    <property type="evidence" value="ECO:0007669"/>
    <property type="project" value="InterPro"/>
</dbReference>
<name>A0A0F3P4Z7_ORITS</name>
<evidence type="ECO:0000313" key="8">
    <source>
        <dbReference type="EMBL" id="KJV75368.1"/>
    </source>
</evidence>
<dbReference type="RefSeq" id="WP_045917099.1">
    <property type="nucleotide sequence ID" value="NZ_LAOA01000038.1"/>
</dbReference>
<dbReference type="AlphaFoldDB" id="A0A0F3P4Z7"/>
<dbReference type="EMBL" id="LAOA01000038">
    <property type="protein sequence ID" value="KJV75368.1"/>
    <property type="molecule type" value="Genomic_DNA"/>
</dbReference>
<evidence type="ECO:0000256" key="3">
    <source>
        <dbReference type="ARBA" id="ARBA00022475"/>
    </source>
</evidence>
<keyword evidence="6 7" id="KW-0472">Membrane</keyword>
<feature type="transmembrane region" description="Helical" evidence="7">
    <location>
        <begin position="33"/>
        <end position="50"/>
    </location>
</feature>
<organism evidence="8 9">
    <name type="scientific">Orientia tsutsugamushi str. TA716</name>
    <dbReference type="NCBI Taxonomy" id="1359175"/>
    <lineage>
        <taxon>Bacteria</taxon>
        <taxon>Pseudomonadati</taxon>
        <taxon>Pseudomonadota</taxon>
        <taxon>Alphaproteobacteria</taxon>
        <taxon>Rickettsiales</taxon>
        <taxon>Rickettsiaceae</taxon>
        <taxon>Rickettsieae</taxon>
        <taxon>Orientia</taxon>
    </lineage>
</organism>
<evidence type="ECO:0000256" key="7">
    <source>
        <dbReference type="SAM" id="Phobius"/>
    </source>
</evidence>
<dbReference type="Proteomes" id="UP000033671">
    <property type="component" value="Unassembled WGS sequence"/>
</dbReference>
<evidence type="ECO:0000313" key="9">
    <source>
        <dbReference type="Proteomes" id="UP000033671"/>
    </source>
</evidence>
<evidence type="ECO:0000256" key="5">
    <source>
        <dbReference type="ARBA" id="ARBA00022989"/>
    </source>
</evidence>
<accession>A0A0F3P4Z7</accession>
<evidence type="ECO:0000256" key="2">
    <source>
        <dbReference type="ARBA" id="ARBA00006228"/>
    </source>
</evidence>
<gene>
    <name evidence="8" type="ORF">OTSTA716_1076</name>
</gene>
<keyword evidence="5 7" id="KW-1133">Transmembrane helix</keyword>
<dbReference type="Pfam" id="PF01899">
    <property type="entry name" value="MNHE"/>
    <property type="match status" value="1"/>
</dbReference>
<comment type="similarity">
    <text evidence="2">Belongs to the CPA3 antiporters (TC 2.A.63) subunit E family.</text>
</comment>
<evidence type="ECO:0000256" key="6">
    <source>
        <dbReference type="ARBA" id="ARBA00023136"/>
    </source>
</evidence>
<dbReference type="PANTHER" id="PTHR34584">
    <property type="entry name" value="NA(+)/H(+) ANTIPORTER SUBUNIT E1"/>
    <property type="match status" value="1"/>
</dbReference>
<dbReference type="PATRIC" id="fig|1359175.3.peg.1969"/>
<keyword evidence="4 7" id="KW-0812">Transmembrane</keyword>
<dbReference type="GO" id="GO:0005886">
    <property type="term" value="C:plasma membrane"/>
    <property type="evidence" value="ECO:0007669"/>
    <property type="project" value="UniProtKB-SubCell"/>
</dbReference>